<name>A0ABQ5TRB3_9BACI</name>
<dbReference type="EMBL" id="BSKO01000002">
    <property type="protein sequence ID" value="GLO68284.1"/>
    <property type="molecule type" value="Genomic_DNA"/>
</dbReference>
<dbReference type="Proteomes" id="UP001275436">
    <property type="component" value="Unassembled WGS sequence"/>
</dbReference>
<reference evidence="1 2" key="1">
    <citation type="submission" date="2023-02" db="EMBL/GenBank/DDBJ databases">
        <title>Oceanobacillus kimchii IFOP_LL358 isolated form Alexandrium catenella lab strain.</title>
        <authorList>
            <person name="Gajardo G."/>
            <person name="Ueki S."/>
            <person name="Maruyama F."/>
        </authorList>
    </citation>
    <scope>NUCLEOTIDE SEQUENCE [LARGE SCALE GENOMIC DNA]</scope>
    <source>
        <strain evidence="1 2">IFOP_LL358</strain>
    </source>
</reference>
<accession>A0ABQ5TRB3</accession>
<evidence type="ECO:0008006" key="3">
    <source>
        <dbReference type="Google" id="ProtNLM"/>
    </source>
</evidence>
<dbReference type="CDD" id="cd24023">
    <property type="entry name" value="ASKHA_NBD_ParM_Alp7A-like"/>
    <property type="match status" value="1"/>
</dbReference>
<dbReference type="RefSeq" id="WP_317958531.1">
    <property type="nucleotide sequence ID" value="NZ_BSKO01000002.1"/>
</dbReference>
<evidence type="ECO:0000313" key="2">
    <source>
        <dbReference type="Proteomes" id="UP001275436"/>
    </source>
</evidence>
<dbReference type="Gene3D" id="3.30.420.40">
    <property type="match status" value="2"/>
</dbReference>
<dbReference type="InterPro" id="IPR043129">
    <property type="entry name" value="ATPase_NBD"/>
</dbReference>
<protein>
    <recommendedName>
        <fullName evidence="3">ParM/StbA family protein</fullName>
    </recommendedName>
</protein>
<evidence type="ECO:0000313" key="1">
    <source>
        <dbReference type="EMBL" id="GLO68284.1"/>
    </source>
</evidence>
<dbReference type="SUPFAM" id="SSF53067">
    <property type="entry name" value="Actin-like ATPase domain"/>
    <property type="match status" value="1"/>
</dbReference>
<gene>
    <name evidence="1" type="ORF">MACH08_40680</name>
</gene>
<organism evidence="1 2">
    <name type="scientific">Oceanobacillus kimchii</name>
    <dbReference type="NCBI Taxonomy" id="746691"/>
    <lineage>
        <taxon>Bacteria</taxon>
        <taxon>Bacillati</taxon>
        <taxon>Bacillota</taxon>
        <taxon>Bacilli</taxon>
        <taxon>Bacillales</taxon>
        <taxon>Bacillaceae</taxon>
        <taxon>Oceanobacillus</taxon>
    </lineage>
</organism>
<comment type="caution">
    <text evidence="1">The sequence shown here is derived from an EMBL/GenBank/DDBJ whole genome shotgun (WGS) entry which is preliminary data.</text>
</comment>
<keyword evidence="2" id="KW-1185">Reference proteome</keyword>
<proteinExistence type="predicted"/>
<sequence>MKFIVANDNGNSEHKLAVNGQTYHQPNVYALYNNRPSEDLKTLDIVMDELLDNIVVTIDSKAISSNARTYVIGSRALEIASGNALQNMNIKRSKKHEEILPIVNTLGYLSALATKRQFESNGTLKEGETIELNVTMTTALPATAHDENTSNQFREKFTEHYHEVKVHYNNSHATVKIKFDEVKVLVEGVPALFNIIEDGNGGYRDDDIFDEFKKEYKKNKIDGSYFSDKRLLHVDIGDGTTELTFTKGYKNDKGKSFGEDFGLGIALEDALSTFKKEMEAYDLKVKRQDLSAYLRNRNSDFYDLAVACIQEPLEQLAERLFNSISDRASELKLGFDVIVIYGGASIILKETLQPLLIEKYSPIKKEILWIPEKYATDMNMEGMQIYNDITYSEKV</sequence>